<organism evidence="6 7">
    <name type="scientific">Syncephalastrum racemosum</name>
    <name type="common">Filamentous fungus</name>
    <dbReference type="NCBI Taxonomy" id="13706"/>
    <lineage>
        <taxon>Eukaryota</taxon>
        <taxon>Fungi</taxon>
        <taxon>Fungi incertae sedis</taxon>
        <taxon>Mucoromycota</taxon>
        <taxon>Mucoromycotina</taxon>
        <taxon>Mucoromycetes</taxon>
        <taxon>Mucorales</taxon>
        <taxon>Syncephalastraceae</taxon>
        <taxon>Syncephalastrum</taxon>
    </lineage>
</organism>
<keyword evidence="3" id="KW-0645">Protease</keyword>
<dbReference type="Pfam" id="PF00656">
    <property type="entry name" value="Peptidase_C14"/>
    <property type="match status" value="1"/>
</dbReference>
<keyword evidence="2" id="KW-0053">Apoptosis</keyword>
<dbReference type="AlphaFoldDB" id="A0A1X2HC90"/>
<evidence type="ECO:0000259" key="5">
    <source>
        <dbReference type="Pfam" id="PF00656"/>
    </source>
</evidence>
<keyword evidence="3" id="KW-0378">Hydrolase</keyword>
<accession>A0A1X2HC90</accession>
<dbReference type="OMA" id="INYFNQE"/>
<protein>
    <submittedName>
        <fullName evidence="6">Caspase domain-domain-containing protein</fullName>
    </submittedName>
</protein>
<sequence length="390" mass="43401">MSDDYYYNQSGYPPATPQPDAPPSYHGTQSGFGGYSQQSSYDSEGRRPFGYHHGYGEPLMEQEDNDQFFLSVAPSAQKQKVDYKLSDCRGRKRALLIGINYFNTPNELNGCINDVHNIKNFIMELYGFKEEDMVILTDDQSEPQFIPTRANIISAMQWLVNDAQENDSFFFHYSGHGGFVEDTSGDEADGMDETIYPVDHDKYEGTSGQIIDDELHDILVKPLPAGCRLTALFDSCHSATVLDLPFTYSTKGTVKDQNLFKDAGKGLLEAGLAYAASGDRGAALSSIMELGQQLFKIRNVEDMNREELSSPADVIMFSGCKDDQTSADATEAGKATGAMSYALTSTLRENPRQSYKELLNSVRDILREKYSQRPQLSSSHPLDVDLEFVC</sequence>
<evidence type="ECO:0000256" key="2">
    <source>
        <dbReference type="ARBA" id="ARBA00022703"/>
    </source>
</evidence>
<dbReference type="STRING" id="13706.A0A1X2HC90"/>
<comment type="caution">
    <text evidence="6">The sequence shown here is derived from an EMBL/GenBank/DDBJ whole genome shotgun (WGS) entry which is preliminary data.</text>
</comment>
<gene>
    <name evidence="6" type="ORF">BCR43DRAFT_514822</name>
</gene>
<dbReference type="GO" id="GO:0005737">
    <property type="term" value="C:cytoplasm"/>
    <property type="evidence" value="ECO:0007669"/>
    <property type="project" value="TreeGrafter"/>
</dbReference>
<dbReference type="SUPFAM" id="SSF52129">
    <property type="entry name" value="Caspase-like"/>
    <property type="match status" value="1"/>
</dbReference>
<dbReference type="InterPro" id="IPR029030">
    <property type="entry name" value="Caspase-like_dom_sf"/>
</dbReference>
<dbReference type="GO" id="GO:0004197">
    <property type="term" value="F:cysteine-type endopeptidase activity"/>
    <property type="evidence" value="ECO:0007669"/>
    <property type="project" value="InterPro"/>
</dbReference>
<keyword evidence="7" id="KW-1185">Reference proteome</keyword>
<evidence type="ECO:0000313" key="6">
    <source>
        <dbReference type="EMBL" id="ORY96418.1"/>
    </source>
</evidence>
<evidence type="ECO:0000256" key="1">
    <source>
        <dbReference type="ARBA" id="ARBA00009005"/>
    </source>
</evidence>
<dbReference type="Gene3D" id="3.40.50.12660">
    <property type="match status" value="1"/>
</dbReference>
<dbReference type="InParanoid" id="A0A1X2HC90"/>
<dbReference type="Proteomes" id="UP000242180">
    <property type="component" value="Unassembled WGS sequence"/>
</dbReference>
<proteinExistence type="inferred from homology"/>
<dbReference type="PANTHER" id="PTHR48104:SF30">
    <property type="entry name" value="METACASPASE-1"/>
    <property type="match status" value="1"/>
</dbReference>
<dbReference type="OrthoDB" id="3223806at2759"/>
<feature type="region of interest" description="Disordered" evidence="4">
    <location>
        <begin position="1"/>
        <end position="57"/>
    </location>
</feature>
<evidence type="ECO:0000256" key="3">
    <source>
        <dbReference type="ARBA" id="ARBA00022807"/>
    </source>
</evidence>
<dbReference type="InterPro" id="IPR011600">
    <property type="entry name" value="Pept_C14_caspase"/>
</dbReference>
<name>A0A1X2HC90_SYNRA</name>
<keyword evidence="3" id="KW-0788">Thiol protease</keyword>
<dbReference type="GO" id="GO:0006915">
    <property type="term" value="P:apoptotic process"/>
    <property type="evidence" value="ECO:0007669"/>
    <property type="project" value="UniProtKB-KW"/>
</dbReference>
<evidence type="ECO:0000256" key="4">
    <source>
        <dbReference type="SAM" id="MobiDB-lite"/>
    </source>
</evidence>
<reference evidence="6 7" key="1">
    <citation type="submission" date="2016-07" db="EMBL/GenBank/DDBJ databases">
        <title>Pervasive Adenine N6-methylation of Active Genes in Fungi.</title>
        <authorList>
            <consortium name="DOE Joint Genome Institute"/>
            <person name="Mondo S.J."/>
            <person name="Dannebaum R.O."/>
            <person name="Kuo R.C."/>
            <person name="Labutti K."/>
            <person name="Haridas S."/>
            <person name="Kuo A."/>
            <person name="Salamov A."/>
            <person name="Ahrendt S.R."/>
            <person name="Lipzen A."/>
            <person name="Sullivan W."/>
            <person name="Andreopoulos W.B."/>
            <person name="Clum A."/>
            <person name="Lindquist E."/>
            <person name="Daum C."/>
            <person name="Ramamoorthy G.K."/>
            <person name="Gryganskyi A."/>
            <person name="Culley D."/>
            <person name="Magnuson J.K."/>
            <person name="James T.Y."/>
            <person name="O'Malley M.A."/>
            <person name="Stajich J.E."/>
            <person name="Spatafora J.W."/>
            <person name="Visel A."/>
            <person name="Grigoriev I.V."/>
        </authorList>
    </citation>
    <scope>NUCLEOTIDE SEQUENCE [LARGE SCALE GENOMIC DNA]</scope>
    <source>
        <strain evidence="6 7">NRRL 2496</strain>
    </source>
</reference>
<evidence type="ECO:0000313" key="7">
    <source>
        <dbReference type="Proteomes" id="UP000242180"/>
    </source>
</evidence>
<dbReference type="InterPro" id="IPR050452">
    <property type="entry name" value="Metacaspase"/>
</dbReference>
<comment type="similarity">
    <text evidence="1">Belongs to the peptidase C14B family.</text>
</comment>
<dbReference type="FunCoup" id="A0A1X2HC90">
    <property type="interactions" value="447"/>
</dbReference>
<feature type="domain" description="Peptidase C14 caspase" evidence="5">
    <location>
        <begin position="91"/>
        <end position="381"/>
    </location>
</feature>
<dbReference type="PANTHER" id="PTHR48104">
    <property type="entry name" value="METACASPASE-4"/>
    <property type="match status" value="1"/>
</dbReference>
<dbReference type="EMBL" id="MCGN01000005">
    <property type="protein sequence ID" value="ORY96418.1"/>
    <property type="molecule type" value="Genomic_DNA"/>
</dbReference>
<dbReference type="GO" id="GO:0006508">
    <property type="term" value="P:proteolysis"/>
    <property type="evidence" value="ECO:0007669"/>
    <property type="project" value="InterPro"/>
</dbReference>